<dbReference type="EMBL" id="UZAM01008969">
    <property type="protein sequence ID" value="VDP07140.1"/>
    <property type="molecule type" value="Genomic_DNA"/>
</dbReference>
<dbReference type="Proteomes" id="UP000270296">
    <property type="component" value="Unassembled WGS sequence"/>
</dbReference>
<evidence type="ECO:0000313" key="2">
    <source>
        <dbReference type="Proteomes" id="UP000270296"/>
    </source>
</evidence>
<dbReference type="AlphaFoldDB" id="A0A183IP57"/>
<evidence type="ECO:0000313" key="3">
    <source>
        <dbReference type="WBParaSite" id="SBAD_0000562101-mRNA-1"/>
    </source>
</evidence>
<accession>A0A183IP57</accession>
<keyword evidence="2" id="KW-1185">Reference proteome</keyword>
<organism evidence="3">
    <name type="scientific">Soboliphyme baturini</name>
    <dbReference type="NCBI Taxonomy" id="241478"/>
    <lineage>
        <taxon>Eukaryota</taxon>
        <taxon>Metazoa</taxon>
        <taxon>Ecdysozoa</taxon>
        <taxon>Nematoda</taxon>
        <taxon>Enoplea</taxon>
        <taxon>Dorylaimia</taxon>
        <taxon>Dioctophymatida</taxon>
        <taxon>Dioctophymatoidea</taxon>
        <taxon>Soboliphymatidae</taxon>
        <taxon>Soboliphyme</taxon>
    </lineage>
</organism>
<sequence>MDRFSKRGDLYHKHFALDDRRKNPSIRLLVNQSVVGRSVGQSITAVFDDRLIHRLPGYSSDVSPIIRQLEG</sequence>
<reference evidence="3" key="1">
    <citation type="submission" date="2016-06" db="UniProtKB">
        <authorList>
            <consortium name="WormBaseParasite"/>
        </authorList>
    </citation>
    <scope>IDENTIFICATION</scope>
</reference>
<reference evidence="1 2" key="2">
    <citation type="submission" date="2018-11" db="EMBL/GenBank/DDBJ databases">
        <authorList>
            <consortium name="Pathogen Informatics"/>
        </authorList>
    </citation>
    <scope>NUCLEOTIDE SEQUENCE [LARGE SCALE GENOMIC DNA]</scope>
</reference>
<protein>
    <submittedName>
        <fullName evidence="3">Transposase</fullName>
    </submittedName>
</protein>
<name>A0A183IP57_9BILA</name>
<gene>
    <name evidence="1" type="ORF">SBAD_LOCUS5404</name>
</gene>
<evidence type="ECO:0000313" key="1">
    <source>
        <dbReference type="EMBL" id="VDP07140.1"/>
    </source>
</evidence>
<dbReference type="WBParaSite" id="SBAD_0000562101-mRNA-1">
    <property type="protein sequence ID" value="SBAD_0000562101-mRNA-1"/>
    <property type="gene ID" value="SBAD_0000562101"/>
</dbReference>
<proteinExistence type="predicted"/>